<sequence length="370" mass="39833">MKIAEIEVGEIFVPLVTPFKTALRTVEAIEDIVVKITADTGETGYGEAPPTAVITGDTKGSILCAIRDYIRPALLGMEIENIDGIMQKLHSCIQKNSSAKACVDMAVYDLFGKRYGAPLYRLLGGYRRELETDLTISVNPVDEMVRDSLAAVKRGFRILKIKVGKEGEKDIARIAAIRDAVGKDVKIRVDANQGWTAKEAVRILSVMEREGLAIELCEQPVKAHDIDGLRAVTKAVSTPILADESVFSAGDALEILRTHAADLINIKLMKTGGIYNALKICAIAETYGVECMMGCMLESKLAVSAAAHLAAAKGIITRADLDGPSLCKTDPFEGGPDFLENRIVMNDLPGIGIQTVPSFKSGGSLPPFEK</sequence>
<evidence type="ECO:0000256" key="2">
    <source>
        <dbReference type="ARBA" id="ARBA00022723"/>
    </source>
</evidence>
<dbReference type="PANTHER" id="PTHR48073">
    <property type="entry name" value="O-SUCCINYLBENZOATE SYNTHASE-RELATED"/>
    <property type="match status" value="1"/>
</dbReference>
<name>A0ABT4BUM6_9FIRM</name>
<proteinExistence type="inferred from homology"/>
<dbReference type="Gene3D" id="3.30.390.10">
    <property type="entry name" value="Enolase-like, N-terminal domain"/>
    <property type="match status" value="1"/>
</dbReference>
<feature type="domain" description="Mandelate racemase/muconate lactonizing enzyme C-terminal" evidence="6">
    <location>
        <begin position="141"/>
        <end position="239"/>
    </location>
</feature>
<dbReference type="CDD" id="cd03319">
    <property type="entry name" value="L-Ala-DL-Glu_epimerase"/>
    <property type="match status" value="1"/>
</dbReference>
<reference evidence="7 8" key="1">
    <citation type="submission" date="2022-11" db="EMBL/GenBank/DDBJ databases">
        <authorList>
            <person name="Caiyu Z."/>
        </authorList>
    </citation>
    <scope>NUCLEOTIDE SEQUENCE [LARGE SCALE GENOMIC DNA]</scope>
    <source>
        <strain evidence="7 8">YR-4</strain>
    </source>
</reference>
<dbReference type="SUPFAM" id="SSF51604">
    <property type="entry name" value="Enolase C-terminal domain-like"/>
    <property type="match status" value="1"/>
</dbReference>
<dbReference type="InterPro" id="IPR013341">
    <property type="entry name" value="Mandelate_racemase_N_dom"/>
</dbReference>
<keyword evidence="3 5" id="KW-0460">Magnesium</keyword>
<dbReference type="Pfam" id="PF13378">
    <property type="entry name" value="MR_MLE_C"/>
    <property type="match status" value="1"/>
</dbReference>
<evidence type="ECO:0000313" key="7">
    <source>
        <dbReference type="EMBL" id="MCY1713621.1"/>
    </source>
</evidence>
<evidence type="ECO:0000256" key="4">
    <source>
        <dbReference type="ARBA" id="ARBA00023235"/>
    </source>
</evidence>
<dbReference type="SFLD" id="SFLDG00180">
    <property type="entry name" value="muconate_cycloisomerase"/>
    <property type="match status" value="2"/>
</dbReference>
<keyword evidence="2 5" id="KW-0479">Metal-binding</keyword>
<dbReference type="SFLD" id="SFLDF00010">
    <property type="entry name" value="dipeptide_epimerase"/>
    <property type="match status" value="1"/>
</dbReference>
<dbReference type="InterPro" id="IPR029065">
    <property type="entry name" value="Enolase_C-like"/>
</dbReference>
<comment type="cofactor">
    <cofactor evidence="5">
        <name>Mg(2+)</name>
        <dbReference type="ChEBI" id="CHEBI:18420"/>
    </cofactor>
    <text evidence="5">Binds 1 Mg(2+) ion per subunit.</text>
</comment>
<keyword evidence="4 5" id="KW-0413">Isomerase</keyword>
<dbReference type="InterPro" id="IPR036849">
    <property type="entry name" value="Enolase-like_C_sf"/>
</dbReference>
<dbReference type="Pfam" id="PF02746">
    <property type="entry name" value="MR_MLE_N"/>
    <property type="match status" value="1"/>
</dbReference>
<dbReference type="InterPro" id="IPR034603">
    <property type="entry name" value="Dipeptide_epimerase"/>
</dbReference>
<evidence type="ECO:0000313" key="8">
    <source>
        <dbReference type="Proteomes" id="UP001082703"/>
    </source>
</evidence>
<gene>
    <name evidence="7" type="ORF">OUY18_05055</name>
</gene>
<dbReference type="InterPro" id="IPR029017">
    <property type="entry name" value="Enolase-like_N"/>
</dbReference>
<organism evidence="7 8">
    <name type="scientific">Caproiciproducens galactitolivorans</name>
    <dbReference type="NCBI Taxonomy" id="642589"/>
    <lineage>
        <taxon>Bacteria</taxon>
        <taxon>Bacillati</taxon>
        <taxon>Bacillota</taxon>
        <taxon>Clostridia</taxon>
        <taxon>Eubacteriales</taxon>
        <taxon>Acutalibacteraceae</taxon>
        <taxon>Caproiciproducens</taxon>
    </lineage>
</organism>
<dbReference type="EMBL" id="JAPOHA010000004">
    <property type="protein sequence ID" value="MCY1713621.1"/>
    <property type="molecule type" value="Genomic_DNA"/>
</dbReference>
<dbReference type="Proteomes" id="UP001082703">
    <property type="component" value="Unassembled WGS sequence"/>
</dbReference>
<evidence type="ECO:0000256" key="3">
    <source>
        <dbReference type="ARBA" id="ARBA00022842"/>
    </source>
</evidence>
<dbReference type="SUPFAM" id="SSF54826">
    <property type="entry name" value="Enolase N-terminal domain-like"/>
    <property type="match status" value="1"/>
</dbReference>
<accession>A0ABT4BUM6</accession>
<dbReference type="SFLD" id="SFLDS00001">
    <property type="entry name" value="Enolase"/>
    <property type="match status" value="2"/>
</dbReference>
<dbReference type="RefSeq" id="WP_268057645.1">
    <property type="nucleotide sequence ID" value="NZ_JAPOHA010000004.1"/>
</dbReference>
<dbReference type="SFLD" id="SFLDF00009">
    <property type="entry name" value="o-succinylbenzoate_synthase"/>
    <property type="match status" value="1"/>
</dbReference>
<comment type="similarity">
    <text evidence="1 5">Belongs to the mandelate racemase/muconate lactonizing enzyme family.</text>
</comment>
<dbReference type="InterPro" id="IPR013342">
    <property type="entry name" value="Mandelate_racemase_C"/>
</dbReference>
<evidence type="ECO:0000256" key="5">
    <source>
        <dbReference type="RuleBase" id="RU366006"/>
    </source>
</evidence>
<evidence type="ECO:0000259" key="6">
    <source>
        <dbReference type="SMART" id="SM00922"/>
    </source>
</evidence>
<protein>
    <recommendedName>
        <fullName evidence="5">Dipeptide epimerase</fullName>
        <ecNumber evidence="5">5.1.1.-</ecNumber>
    </recommendedName>
</protein>
<comment type="caution">
    <text evidence="7">The sequence shown here is derived from an EMBL/GenBank/DDBJ whole genome shotgun (WGS) entry which is preliminary data.</text>
</comment>
<dbReference type="SMART" id="SM00922">
    <property type="entry name" value="MR_MLE"/>
    <property type="match status" value="1"/>
</dbReference>
<dbReference type="EC" id="5.1.1.-" evidence="5"/>
<dbReference type="PANTHER" id="PTHR48073:SF2">
    <property type="entry name" value="O-SUCCINYLBENZOATE SYNTHASE"/>
    <property type="match status" value="1"/>
</dbReference>
<dbReference type="Gene3D" id="3.20.20.120">
    <property type="entry name" value="Enolase-like C-terminal domain"/>
    <property type="match status" value="1"/>
</dbReference>
<keyword evidence="8" id="KW-1185">Reference proteome</keyword>
<evidence type="ECO:0000256" key="1">
    <source>
        <dbReference type="ARBA" id="ARBA00008031"/>
    </source>
</evidence>